<protein>
    <submittedName>
        <fullName evidence="1">Alpha/beta-hydrolase</fullName>
    </submittedName>
</protein>
<proteinExistence type="predicted"/>
<reference evidence="1" key="1">
    <citation type="submission" date="2019-10" db="EMBL/GenBank/DDBJ databases">
        <authorList>
            <consortium name="DOE Joint Genome Institute"/>
            <person name="Kuo A."/>
            <person name="Miyauchi S."/>
            <person name="Kiss E."/>
            <person name="Drula E."/>
            <person name="Kohler A."/>
            <person name="Sanchez-Garcia M."/>
            <person name="Andreopoulos B."/>
            <person name="Barry K.W."/>
            <person name="Bonito G."/>
            <person name="Buee M."/>
            <person name="Carver A."/>
            <person name="Chen C."/>
            <person name="Cichocki N."/>
            <person name="Clum A."/>
            <person name="Culley D."/>
            <person name="Crous P.W."/>
            <person name="Fauchery L."/>
            <person name="Girlanda M."/>
            <person name="Hayes R."/>
            <person name="Keri Z."/>
            <person name="Labutti K."/>
            <person name="Lipzen A."/>
            <person name="Lombard V."/>
            <person name="Magnuson J."/>
            <person name="Maillard F."/>
            <person name="Morin E."/>
            <person name="Murat C."/>
            <person name="Nolan M."/>
            <person name="Ohm R."/>
            <person name="Pangilinan J."/>
            <person name="Pereira M."/>
            <person name="Perotto S."/>
            <person name="Peter M."/>
            <person name="Riley R."/>
            <person name="Sitrit Y."/>
            <person name="Stielow B."/>
            <person name="Szollosi G."/>
            <person name="Zifcakova L."/>
            <person name="Stursova M."/>
            <person name="Spatafora J.W."/>
            <person name="Tedersoo L."/>
            <person name="Vaario L.-M."/>
            <person name="Yamada A."/>
            <person name="Yan M."/>
            <person name="Wang P."/>
            <person name="Xu J."/>
            <person name="Bruns T."/>
            <person name="Baldrian P."/>
            <person name="Vilgalys R."/>
            <person name="Henrissat B."/>
            <person name="Grigoriev I.V."/>
            <person name="Hibbett D."/>
            <person name="Nagy L.G."/>
            <person name="Martin F.M."/>
        </authorList>
    </citation>
    <scope>NUCLEOTIDE SEQUENCE</scope>
    <source>
        <strain evidence="1">P2</strain>
    </source>
</reference>
<evidence type="ECO:0000313" key="2">
    <source>
        <dbReference type="Proteomes" id="UP000886501"/>
    </source>
</evidence>
<dbReference type="EMBL" id="MU117962">
    <property type="protein sequence ID" value="KAF9653808.1"/>
    <property type="molecule type" value="Genomic_DNA"/>
</dbReference>
<gene>
    <name evidence="1" type="ORF">BDM02DRAFT_3086719</name>
</gene>
<name>A0ACB6ZWQ4_THEGA</name>
<reference evidence="1" key="2">
    <citation type="journal article" date="2020" name="Nat. Commun.">
        <title>Large-scale genome sequencing of mycorrhizal fungi provides insights into the early evolution of symbiotic traits.</title>
        <authorList>
            <person name="Miyauchi S."/>
            <person name="Kiss E."/>
            <person name="Kuo A."/>
            <person name="Drula E."/>
            <person name="Kohler A."/>
            <person name="Sanchez-Garcia M."/>
            <person name="Morin E."/>
            <person name="Andreopoulos B."/>
            <person name="Barry K.W."/>
            <person name="Bonito G."/>
            <person name="Buee M."/>
            <person name="Carver A."/>
            <person name="Chen C."/>
            <person name="Cichocki N."/>
            <person name="Clum A."/>
            <person name="Culley D."/>
            <person name="Crous P.W."/>
            <person name="Fauchery L."/>
            <person name="Girlanda M."/>
            <person name="Hayes R.D."/>
            <person name="Keri Z."/>
            <person name="LaButti K."/>
            <person name="Lipzen A."/>
            <person name="Lombard V."/>
            <person name="Magnuson J."/>
            <person name="Maillard F."/>
            <person name="Murat C."/>
            <person name="Nolan M."/>
            <person name="Ohm R.A."/>
            <person name="Pangilinan J."/>
            <person name="Pereira M.F."/>
            <person name="Perotto S."/>
            <person name="Peter M."/>
            <person name="Pfister S."/>
            <person name="Riley R."/>
            <person name="Sitrit Y."/>
            <person name="Stielow J.B."/>
            <person name="Szollosi G."/>
            <person name="Zifcakova L."/>
            <person name="Stursova M."/>
            <person name="Spatafora J.W."/>
            <person name="Tedersoo L."/>
            <person name="Vaario L.M."/>
            <person name="Yamada A."/>
            <person name="Yan M."/>
            <person name="Wang P."/>
            <person name="Xu J."/>
            <person name="Bruns T."/>
            <person name="Baldrian P."/>
            <person name="Vilgalys R."/>
            <person name="Dunand C."/>
            <person name="Henrissat B."/>
            <person name="Grigoriev I.V."/>
            <person name="Hibbett D."/>
            <person name="Nagy L.G."/>
            <person name="Martin F.M."/>
        </authorList>
    </citation>
    <scope>NUCLEOTIDE SEQUENCE</scope>
    <source>
        <strain evidence="1">P2</strain>
    </source>
</reference>
<dbReference type="Proteomes" id="UP000886501">
    <property type="component" value="Unassembled WGS sequence"/>
</dbReference>
<comment type="caution">
    <text evidence="1">The sequence shown here is derived from an EMBL/GenBank/DDBJ whole genome shotgun (WGS) entry which is preliminary data.</text>
</comment>
<accession>A0ACB6ZWQ4</accession>
<evidence type="ECO:0000313" key="1">
    <source>
        <dbReference type="EMBL" id="KAF9653808.1"/>
    </source>
</evidence>
<keyword evidence="2" id="KW-1185">Reference proteome</keyword>
<sequence length="727" mass="80608">MIDHIFGRPSPSWKRTQVSFVLIFWIWRLVYGREVPPRLFWLRKMNRALARFSPWQIIVGTLTAMYASQNLDKFLGLGAPEPLADLYSPSYYRATWIATGLDAGFATAMAIRPKWLRDICAILFSAYYIIYANEADEKVRKFRAAPTVEFLRTTWEKTSNPYIRLFSWLPKMTIRRVIQIPRPSSSTYTRPITVHLFFAPHASKLAESTELILDIPGGGFVSMTPEHHEERLCAWAEKTGRPVLSLDYGKAPEYPYPYAVDEVFDAYQVLVDTAGAVIGMSGRGLEIIASGDSAGAHILTCVIIKILESKGLNLKLPLALVLNYPALDFNFTSWMSKDHLKVLRAEDTSATLKDFTVGGRSDDWDSPVAKGSNSPRRLRLRRSTPSLKGLNDGVMTAPQRTMGFTPLEVESKPSCSGRALPGPKTLSGNKSSVTTTDRGGKLPTKGEGGVQTDLDSPENTTVAHIRFSETGSGDPFDDQDENHRASIGRGRVTMTSRTGYFQDRIIPPSMMRAMAILYLSNRNPDFSTDYQVSPIIAPSEVLARFPRVLMQCGEKDPFVDDTIIFAGRLRESKRARLRELSTKMERGECSEPEGEEWARLNAESEEDWVEMALFPEWSHGYLQMGRLMKEATAVIVDIGVWIGEVFEGSKATGSPQSNHSHKSHIGGDSIPSDAGGEADSGIGSPSLLPSSTSAASSGNSSASHQQQQLLKTITEGELLRRRRLLGV</sequence>
<organism evidence="1 2">
    <name type="scientific">Thelephora ganbajun</name>
    <name type="common">Ganba fungus</name>
    <dbReference type="NCBI Taxonomy" id="370292"/>
    <lineage>
        <taxon>Eukaryota</taxon>
        <taxon>Fungi</taxon>
        <taxon>Dikarya</taxon>
        <taxon>Basidiomycota</taxon>
        <taxon>Agaricomycotina</taxon>
        <taxon>Agaricomycetes</taxon>
        <taxon>Thelephorales</taxon>
        <taxon>Thelephoraceae</taxon>
        <taxon>Thelephora</taxon>
    </lineage>
</organism>